<name>A0A8K0K3U8_LADFU</name>
<dbReference type="Pfam" id="PF10545">
    <property type="entry name" value="MADF_DNA_bdg"/>
    <property type="match status" value="1"/>
</dbReference>
<dbReference type="Proteomes" id="UP000792457">
    <property type="component" value="Unassembled WGS sequence"/>
</dbReference>
<dbReference type="InterPro" id="IPR006578">
    <property type="entry name" value="MADF-dom"/>
</dbReference>
<reference evidence="2" key="2">
    <citation type="submission" date="2017-10" db="EMBL/GenBank/DDBJ databases">
        <title>Ladona fulva Genome sequencing and assembly.</title>
        <authorList>
            <person name="Murali S."/>
            <person name="Richards S."/>
            <person name="Bandaranaike D."/>
            <person name="Bellair M."/>
            <person name="Blankenburg K."/>
            <person name="Chao H."/>
            <person name="Dinh H."/>
            <person name="Doddapaneni H."/>
            <person name="Dugan-Rocha S."/>
            <person name="Elkadiri S."/>
            <person name="Gnanaolivu R."/>
            <person name="Hernandez B."/>
            <person name="Skinner E."/>
            <person name="Javaid M."/>
            <person name="Lee S."/>
            <person name="Li M."/>
            <person name="Ming W."/>
            <person name="Munidasa M."/>
            <person name="Muniz J."/>
            <person name="Nguyen L."/>
            <person name="Hughes D."/>
            <person name="Osuji N."/>
            <person name="Pu L.-L."/>
            <person name="Puazo M."/>
            <person name="Qu C."/>
            <person name="Quiroz J."/>
            <person name="Raj R."/>
            <person name="Weissenberger G."/>
            <person name="Xin Y."/>
            <person name="Zou X."/>
            <person name="Han Y."/>
            <person name="Worley K."/>
            <person name="Muzny D."/>
            <person name="Gibbs R."/>
        </authorList>
    </citation>
    <scope>NUCLEOTIDE SEQUENCE</scope>
    <source>
        <strain evidence="2">Sampled in the wild</strain>
    </source>
</reference>
<protein>
    <recommendedName>
        <fullName evidence="1">MADF domain-containing protein</fullName>
    </recommendedName>
</protein>
<dbReference type="PROSITE" id="PS51029">
    <property type="entry name" value="MADF"/>
    <property type="match status" value="1"/>
</dbReference>
<accession>A0A8K0K3U8</accession>
<dbReference type="PANTHER" id="PTHR21505:SF12">
    <property type="entry name" value="MADF DOMAIN-CONTAINING PROTEIN-RELATED"/>
    <property type="match status" value="1"/>
</dbReference>
<dbReference type="PANTHER" id="PTHR21505">
    <property type="entry name" value="MADF DOMAIN-CONTAINING PROTEIN-RELATED"/>
    <property type="match status" value="1"/>
</dbReference>
<proteinExistence type="predicted"/>
<sequence length="218" mass="25105">MYRDRECLWNINSPLYKDRKARYAAMKEISTELNIEGFGPRETAQKIKNLRTAYNQEIKKIAFSKRSGATGGDIYKPKVLWFETADAILRKHTEIQPTTLNLKKEPNKTIYDNPEKSEDDPTNFLELEITPKSRKTLPRKRCAEKVHQINESIREVEEITEKAKKKDNLDEYDFFGCYIASALKALPTENAITAQTSIMHVLAEEKRKATAAKSNGEF</sequence>
<dbReference type="EMBL" id="KZ308343">
    <property type="protein sequence ID" value="KAG8227829.1"/>
    <property type="molecule type" value="Genomic_DNA"/>
</dbReference>
<comment type="caution">
    <text evidence="2">The sequence shown here is derived from an EMBL/GenBank/DDBJ whole genome shotgun (WGS) entry which is preliminary data.</text>
</comment>
<evidence type="ECO:0000313" key="2">
    <source>
        <dbReference type="EMBL" id="KAG8227829.1"/>
    </source>
</evidence>
<dbReference type="OrthoDB" id="8190343at2759"/>
<keyword evidence="3" id="KW-1185">Reference proteome</keyword>
<evidence type="ECO:0000259" key="1">
    <source>
        <dbReference type="PROSITE" id="PS51029"/>
    </source>
</evidence>
<gene>
    <name evidence="2" type="ORF">J437_LFUL008473</name>
</gene>
<dbReference type="SMART" id="SM00595">
    <property type="entry name" value="MADF"/>
    <property type="match status" value="1"/>
</dbReference>
<evidence type="ECO:0000313" key="3">
    <source>
        <dbReference type="Proteomes" id="UP000792457"/>
    </source>
</evidence>
<feature type="domain" description="MADF" evidence="1">
    <location>
        <begin position="1"/>
        <end position="93"/>
    </location>
</feature>
<organism evidence="2 3">
    <name type="scientific">Ladona fulva</name>
    <name type="common">Scarce chaser dragonfly</name>
    <name type="synonym">Libellula fulva</name>
    <dbReference type="NCBI Taxonomy" id="123851"/>
    <lineage>
        <taxon>Eukaryota</taxon>
        <taxon>Metazoa</taxon>
        <taxon>Ecdysozoa</taxon>
        <taxon>Arthropoda</taxon>
        <taxon>Hexapoda</taxon>
        <taxon>Insecta</taxon>
        <taxon>Pterygota</taxon>
        <taxon>Palaeoptera</taxon>
        <taxon>Odonata</taxon>
        <taxon>Epiprocta</taxon>
        <taxon>Anisoptera</taxon>
        <taxon>Libelluloidea</taxon>
        <taxon>Libellulidae</taxon>
        <taxon>Ladona</taxon>
    </lineage>
</organism>
<reference evidence="2" key="1">
    <citation type="submission" date="2013-04" db="EMBL/GenBank/DDBJ databases">
        <authorList>
            <person name="Qu J."/>
            <person name="Murali S.C."/>
            <person name="Bandaranaike D."/>
            <person name="Bellair M."/>
            <person name="Blankenburg K."/>
            <person name="Chao H."/>
            <person name="Dinh H."/>
            <person name="Doddapaneni H."/>
            <person name="Downs B."/>
            <person name="Dugan-Rocha S."/>
            <person name="Elkadiri S."/>
            <person name="Gnanaolivu R.D."/>
            <person name="Hernandez B."/>
            <person name="Javaid M."/>
            <person name="Jayaseelan J.C."/>
            <person name="Lee S."/>
            <person name="Li M."/>
            <person name="Ming W."/>
            <person name="Munidasa M."/>
            <person name="Muniz J."/>
            <person name="Nguyen L."/>
            <person name="Ongeri F."/>
            <person name="Osuji N."/>
            <person name="Pu L.-L."/>
            <person name="Puazo M."/>
            <person name="Qu C."/>
            <person name="Quiroz J."/>
            <person name="Raj R."/>
            <person name="Weissenberger G."/>
            <person name="Xin Y."/>
            <person name="Zou X."/>
            <person name="Han Y."/>
            <person name="Richards S."/>
            <person name="Worley K."/>
            <person name="Muzny D."/>
            <person name="Gibbs R."/>
        </authorList>
    </citation>
    <scope>NUCLEOTIDE SEQUENCE</scope>
    <source>
        <strain evidence="2">Sampled in the wild</strain>
    </source>
</reference>
<dbReference type="AlphaFoldDB" id="A0A8K0K3U8"/>